<dbReference type="PANTHER" id="PTHR11717">
    <property type="entry name" value="LOW MOLECULAR WEIGHT PROTEIN TYROSINE PHOSPHATASE"/>
    <property type="match status" value="1"/>
</dbReference>
<dbReference type="InterPro" id="IPR017867">
    <property type="entry name" value="Tyr_phospatase_low_mol_wt"/>
</dbReference>
<keyword evidence="7" id="KW-1185">Reference proteome</keyword>
<organism evidence="6 7">
    <name type="scientific">Isoptericola hypogeus</name>
    <dbReference type="NCBI Taxonomy" id="300179"/>
    <lineage>
        <taxon>Bacteria</taxon>
        <taxon>Bacillati</taxon>
        <taxon>Actinomycetota</taxon>
        <taxon>Actinomycetes</taxon>
        <taxon>Micrococcales</taxon>
        <taxon>Promicromonosporaceae</taxon>
        <taxon>Isoptericola</taxon>
    </lineage>
</organism>
<comment type="similarity">
    <text evidence="1">Belongs to the low molecular weight phosphotyrosine protein phosphatase family.</text>
</comment>
<comment type="caution">
    <text evidence="6">The sequence shown here is derived from an EMBL/GenBank/DDBJ whole genome shotgun (WGS) entry which is preliminary data.</text>
</comment>
<sequence>MPSQVLIVCAGNVCRSPVAQALLDARTAPTVTVTSAGTQALVGRRIDDPMSALLASRGLTGPEGEARQLSAPMIASADLILTMTRSQRASVVTIDPRAVHRTFTLLEAAALVRGLSPAALGSASESDRVKRLPRLANAQRKQLALSPTALDVADPHGRSKRRYREAFTAIEIAVEEVARAIHPLPPSGPEAAEPGPDVTPDRDREPGRGRRWRMAVAPVPVPHARHGRRRRPA</sequence>
<dbReference type="PANTHER" id="PTHR11717:SF31">
    <property type="entry name" value="LOW MOLECULAR WEIGHT PROTEIN-TYROSINE-PHOSPHATASE ETP-RELATED"/>
    <property type="match status" value="1"/>
</dbReference>
<keyword evidence="3" id="KW-0904">Protein phosphatase</keyword>
<protein>
    <submittedName>
        <fullName evidence="6">Low molecular weight phosphatase family protein</fullName>
    </submittedName>
</protein>
<evidence type="ECO:0000313" key="6">
    <source>
        <dbReference type="EMBL" id="GAA1732255.1"/>
    </source>
</evidence>
<dbReference type="Pfam" id="PF01451">
    <property type="entry name" value="LMWPc"/>
    <property type="match status" value="1"/>
</dbReference>
<evidence type="ECO:0000256" key="4">
    <source>
        <dbReference type="SAM" id="MobiDB-lite"/>
    </source>
</evidence>
<name>A0ABN2JMV2_9MICO</name>
<dbReference type="SUPFAM" id="SSF52788">
    <property type="entry name" value="Phosphotyrosine protein phosphatases I"/>
    <property type="match status" value="1"/>
</dbReference>
<dbReference type="PRINTS" id="PR00719">
    <property type="entry name" value="LMWPTPASE"/>
</dbReference>
<feature type="region of interest" description="Disordered" evidence="4">
    <location>
        <begin position="182"/>
        <end position="233"/>
    </location>
</feature>
<keyword evidence="2" id="KW-0378">Hydrolase</keyword>
<proteinExistence type="inferred from homology"/>
<evidence type="ECO:0000256" key="3">
    <source>
        <dbReference type="ARBA" id="ARBA00022912"/>
    </source>
</evidence>
<feature type="compositionally biased region" description="Basic and acidic residues" evidence="4">
    <location>
        <begin position="199"/>
        <end position="208"/>
    </location>
</feature>
<evidence type="ECO:0000259" key="5">
    <source>
        <dbReference type="SMART" id="SM00226"/>
    </source>
</evidence>
<reference evidence="6 7" key="1">
    <citation type="journal article" date="2019" name="Int. J. Syst. Evol. Microbiol.">
        <title>The Global Catalogue of Microorganisms (GCM) 10K type strain sequencing project: providing services to taxonomists for standard genome sequencing and annotation.</title>
        <authorList>
            <consortium name="The Broad Institute Genomics Platform"/>
            <consortium name="The Broad Institute Genome Sequencing Center for Infectious Disease"/>
            <person name="Wu L."/>
            <person name="Ma J."/>
        </authorList>
    </citation>
    <scope>NUCLEOTIDE SEQUENCE [LARGE SCALE GENOMIC DNA]</scope>
    <source>
        <strain evidence="6 7">JCM 15589</strain>
    </source>
</reference>
<dbReference type="InterPro" id="IPR023485">
    <property type="entry name" value="Ptyr_pPase"/>
</dbReference>
<dbReference type="Gene3D" id="3.40.50.2300">
    <property type="match status" value="1"/>
</dbReference>
<accession>A0ABN2JMV2</accession>
<dbReference type="RefSeq" id="WP_344249232.1">
    <property type="nucleotide sequence ID" value="NZ_BAAAPM010000005.1"/>
</dbReference>
<evidence type="ECO:0000256" key="1">
    <source>
        <dbReference type="ARBA" id="ARBA00011063"/>
    </source>
</evidence>
<dbReference type="InterPro" id="IPR050438">
    <property type="entry name" value="LMW_PTPase"/>
</dbReference>
<dbReference type="EMBL" id="BAAAPM010000005">
    <property type="protein sequence ID" value="GAA1732255.1"/>
    <property type="molecule type" value="Genomic_DNA"/>
</dbReference>
<dbReference type="SMART" id="SM00226">
    <property type="entry name" value="LMWPc"/>
    <property type="match status" value="1"/>
</dbReference>
<dbReference type="InterPro" id="IPR036196">
    <property type="entry name" value="Ptyr_pPase_sf"/>
</dbReference>
<evidence type="ECO:0000256" key="2">
    <source>
        <dbReference type="ARBA" id="ARBA00022801"/>
    </source>
</evidence>
<feature type="compositionally biased region" description="Basic residues" evidence="4">
    <location>
        <begin position="223"/>
        <end position="233"/>
    </location>
</feature>
<feature type="domain" description="Phosphotyrosine protein phosphatase I" evidence="5">
    <location>
        <begin position="3"/>
        <end position="180"/>
    </location>
</feature>
<evidence type="ECO:0000313" key="7">
    <source>
        <dbReference type="Proteomes" id="UP001501138"/>
    </source>
</evidence>
<gene>
    <name evidence="6" type="ORF">GCM10009809_29690</name>
</gene>
<dbReference type="Proteomes" id="UP001501138">
    <property type="component" value="Unassembled WGS sequence"/>
</dbReference>